<comment type="function">
    <text evidence="6">Interacts with target proteins during translocation into the lumen of the endoplasmic reticulum. Protects unfolded target proteins against degradation and facilitate correct glycosylation.</text>
</comment>
<evidence type="ECO:0000256" key="6">
    <source>
        <dbReference type="RuleBase" id="RU364120"/>
    </source>
</evidence>
<evidence type="ECO:0000256" key="5">
    <source>
        <dbReference type="ARBA" id="ARBA00023136"/>
    </source>
</evidence>
<sequence>QAQTPQQRRANLKFQKEQEARMGKSEEQIKKRVKETPKSPISPLWLILLAFVVFGGLFFEVISRIFFR</sequence>
<keyword evidence="5 6" id="KW-0472">Membrane</keyword>
<dbReference type="AlphaFoldDB" id="A0AAN6T5S7"/>
<name>A0AAN6T5S7_9PEZI</name>
<keyword evidence="9" id="KW-1185">Reference proteome</keyword>
<dbReference type="EMBL" id="MU863626">
    <property type="protein sequence ID" value="KAK4105057.1"/>
    <property type="molecule type" value="Genomic_DNA"/>
</dbReference>
<evidence type="ECO:0000313" key="8">
    <source>
        <dbReference type="EMBL" id="KAK4105057.1"/>
    </source>
</evidence>
<dbReference type="Proteomes" id="UP001305647">
    <property type="component" value="Unassembled WGS sequence"/>
</dbReference>
<comment type="similarity">
    <text evidence="1 6">Belongs to the RAMP4 family.</text>
</comment>
<comment type="subcellular location">
    <subcellularLocation>
        <location evidence="6">Membrane</location>
        <topology evidence="6">Single-pass membrane protein</topology>
    </subcellularLocation>
    <subcellularLocation>
        <location evidence="6">Endoplasmic reticulum membrane</location>
        <topology evidence="6">Single-pass membrane protein</topology>
    </subcellularLocation>
</comment>
<gene>
    <name evidence="8" type="ORF">N658DRAFT_417797</name>
</gene>
<organism evidence="8 9">
    <name type="scientific">Parathielavia hyrcaniae</name>
    <dbReference type="NCBI Taxonomy" id="113614"/>
    <lineage>
        <taxon>Eukaryota</taxon>
        <taxon>Fungi</taxon>
        <taxon>Dikarya</taxon>
        <taxon>Ascomycota</taxon>
        <taxon>Pezizomycotina</taxon>
        <taxon>Sordariomycetes</taxon>
        <taxon>Sordariomycetidae</taxon>
        <taxon>Sordariales</taxon>
        <taxon>Chaetomiaceae</taxon>
        <taxon>Parathielavia</taxon>
    </lineage>
</organism>
<feature type="compositionally biased region" description="Basic and acidic residues" evidence="7">
    <location>
        <begin position="14"/>
        <end position="34"/>
    </location>
</feature>
<protein>
    <recommendedName>
        <fullName evidence="6">Stress-associated endoplasmic reticulum protein</fullName>
    </recommendedName>
</protein>
<feature type="region of interest" description="Disordered" evidence="7">
    <location>
        <begin position="1"/>
        <end position="34"/>
    </location>
</feature>
<proteinExistence type="inferred from homology"/>
<evidence type="ECO:0000256" key="3">
    <source>
        <dbReference type="ARBA" id="ARBA00022824"/>
    </source>
</evidence>
<dbReference type="Pfam" id="PF06624">
    <property type="entry name" value="RAMP4"/>
    <property type="match status" value="1"/>
</dbReference>
<keyword evidence="3 6" id="KW-0256">Endoplasmic reticulum</keyword>
<evidence type="ECO:0000313" key="9">
    <source>
        <dbReference type="Proteomes" id="UP001305647"/>
    </source>
</evidence>
<evidence type="ECO:0000256" key="4">
    <source>
        <dbReference type="ARBA" id="ARBA00022989"/>
    </source>
</evidence>
<evidence type="ECO:0000256" key="2">
    <source>
        <dbReference type="ARBA" id="ARBA00022692"/>
    </source>
</evidence>
<reference evidence="8" key="2">
    <citation type="submission" date="2023-05" db="EMBL/GenBank/DDBJ databases">
        <authorList>
            <consortium name="Lawrence Berkeley National Laboratory"/>
            <person name="Steindorff A."/>
            <person name="Hensen N."/>
            <person name="Bonometti L."/>
            <person name="Westerberg I."/>
            <person name="Brannstrom I.O."/>
            <person name="Guillou S."/>
            <person name="Cros-Aarteil S."/>
            <person name="Calhoun S."/>
            <person name="Haridas S."/>
            <person name="Kuo A."/>
            <person name="Mondo S."/>
            <person name="Pangilinan J."/>
            <person name="Riley R."/>
            <person name="Labutti K."/>
            <person name="Andreopoulos B."/>
            <person name="Lipzen A."/>
            <person name="Chen C."/>
            <person name="Yanf M."/>
            <person name="Daum C."/>
            <person name="Ng V."/>
            <person name="Clum A."/>
            <person name="Ohm R."/>
            <person name="Martin F."/>
            <person name="Silar P."/>
            <person name="Natvig D."/>
            <person name="Lalanne C."/>
            <person name="Gautier V."/>
            <person name="Ament-Velasquez S.L."/>
            <person name="Kruys A."/>
            <person name="Hutchinson M.I."/>
            <person name="Powell A.J."/>
            <person name="Barry K."/>
            <person name="Miller A.N."/>
            <person name="Grigoriev I.V."/>
            <person name="Debuchy R."/>
            <person name="Gladieux P."/>
            <person name="Thoren M.H."/>
            <person name="Johannesson H."/>
        </authorList>
    </citation>
    <scope>NUCLEOTIDE SEQUENCE</scope>
    <source>
        <strain evidence="8">CBS 757.83</strain>
    </source>
</reference>
<accession>A0AAN6T5S7</accession>
<evidence type="ECO:0000256" key="1">
    <source>
        <dbReference type="ARBA" id="ARBA00005500"/>
    </source>
</evidence>
<evidence type="ECO:0000256" key="7">
    <source>
        <dbReference type="SAM" id="MobiDB-lite"/>
    </source>
</evidence>
<feature type="transmembrane region" description="Helical" evidence="6">
    <location>
        <begin position="44"/>
        <end position="67"/>
    </location>
</feature>
<keyword evidence="4 6" id="KW-1133">Transmembrane helix</keyword>
<dbReference type="InterPro" id="IPR010580">
    <property type="entry name" value="ER_stress-assoc"/>
</dbReference>
<keyword evidence="2 6" id="KW-0812">Transmembrane</keyword>
<comment type="caution">
    <text evidence="8">The sequence shown here is derived from an EMBL/GenBank/DDBJ whole genome shotgun (WGS) entry which is preliminary data.</text>
</comment>
<feature type="non-terminal residue" evidence="8">
    <location>
        <position position="1"/>
    </location>
</feature>
<reference evidence="8" key="1">
    <citation type="journal article" date="2023" name="Mol. Phylogenet. Evol.">
        <title>Genome-scale phylogeny and comparative genomics of the fungal order Sordariales.</title>
        <authorList>
            <person name="Hensen N."/>
            <person name="Bonometti L."/>
            <person name="Westerberg I."/>
            <person name="Brannstrom I.O."/>
            <person name="Guillou S."/>
            <person name="Cros-Aarteil S."/>
            <person name="Calhoun S."/>
            <person name="Haridas S."/>
            <person name="Kuo A."/>
            <person name="Mondo S."/>
            <person name="Pangilinan J."/>
            <person name="Riley R."/>
            <person name="LaButti K."/>
            <person name="Andreopoulos B."/>
            <person name="Lipzen A."/>
            <person name="Chen C."/>
            <person name="Yan M."/>
            <person name="Daum C."/>
            <person name="Ng V."/>
            <person name="Clum A."/>
            <person name="Steindorff A."/>
            <person name="Ohm R.A."/>
            <person name="Martin F."/>
            <person name="Silar P."/>
            <person name="Natvig D.O."/>
            <person name="Lalanne C."/>
            <person name="Gautier V."/>
            <person name="Ament-Velasquez S.L."/>
            <person name="Kruys A."/>
            <person name="Hutchinson M.I."/>
            <person name="Powell A.J."/>
            <person name="Barry K."/>
            <person name="Miller A.N."/>
            <person name="Grigoriev I.V."/>
            <person name="Debuchy R."/>
            <person name="Gladieux P."/>
            <person name="Hiltunen Thoren M."/>
            <person name="Johannesson H."/>
        </authorList>
    </citation>
    <scope>NUCLEOTIDE SEQUENCE</scope>
    <source>
        <strain evidence="8">CBS 757.83</strain>
    </source>
</reference>
<dbReference type="GO" id="GO:0005789">
    <property type="term" value="C:endoplasmic reticulum membrane"/>
    <property type="evidence" value="ECO:0007669"/>
    <property type="project" value="UniProtKB-SubCell"/>
</dbReference>